<feature type="non-terminal residue" evidence="1">
    <location>
        <position position="1"/>
    </location>
</feature>
<organism evidence="1 2">
    <name type="scientific">Neurospora intermedia</name>
    <dbReference type="NCBI Taxonomy" id="5142"/>
    <lineage>
        <taxon>Eukaryota</taxon>
        <taxon>Fungi</taxon>
        <taxon>Dikarya</taxon>
        <taxon>Ascomycota</taxon>
        <taxon>Pezizomycotina</taxon>
        <taxon>Sordariomycetes</taxon>
        <taxon>Sordariomycetidae</taxon>
        <taxon>Sordariales</taxon>
        <taxon>Sordariaceae</taxon>
        <taxon>Neurospora</taxon>
    </lineage>
</organism>
<protein>
    <submittedName>
        <fullName evidence="1">Uncharacterized protein</fullName>
    </submittedName>
</protein>
<name>A0ABR3DJ28_NEUIN</name>
<evidence type="ECO:0000313" key="1">
    <source>
        <dbReference type="EMBL" id="KAL0472680.1"/>
    </source>
</evidence>
<comment type="caution">
    <text evidence="1">The sequence shown here is derived from an EMBL/GenBank/DDBJ whole genome shotgun (WGS) entry which is preliminary data.</text>
</comment>
<proteinExistence type="predicted"/>
<evidence type="ECO:0000313" key="2">
    <source>
        <dbReference type="Proteomes" id="UP001451303"/>
    </source>
</evidence>
<reference evidence="1 2" key="1">
    <citation type="submission" date="2023-09" db="EMBL/GenBank/DDBJ databases">
        <title>Multi-omics analysis of a traditional fermented food reveals byproduct-associated fungal strains for waste-to-food upcycling.</title>
        <authorList>
            <consortium name="Lawrence Berkeley National Laboratory"/>
            <person name="Rekdal V.M."/>
            <person name="Villalobos-Escobedo J.M."/>
            <person name="Rodriguez-Valeron N."/>
            <person name="Garcia M.O."/>
            <person name="Vasquez D.P."/>
            <person name="Damayanti I."/>
            <person name="Sorensen P.M."/>
            <person name="Baidoo E.E."/>
            <person name="De Carvalho A.C."/>
            <person name="Riley R."/>
            <person name="Lipzen A."/>
            <person name="He G."/>
            <person name="Yan M."/>
            <person name="Haridas S."/>
            <person name="Daum C."/>
            <person name="Yoshinaga Y."/>
            <person name="Ng V."/>
            <person name="Grigoriev I.V."/>
            <person name="Munk R."/>
            <person name="Nuraida L."/>
            <person name="Wijaya C.H."/>
            <person name="Morales P.-C."/>
            <person name="Keasling J.D."/>
        </authorList>
    </citation>
    <scope>NUCLEOTIDE SEQUENCE [LARGE SCALE GENOMIC DNA]</scope>
    <source>
        <strain evidence="1 2">FGSC 2613</strain>
    </source>
</reference>
<accession>A0ABR3DJ28</accession>
<gene>
    <name evidence="1" type="ORF">QR685DRAFT_438466</name>
</gene>
<dbReference type="Proteomes" id="UP001451303">
    <property type="component" value="Unassembled WGS sequence"/>
</dbReference>
<keyword evidence="2" id="KW-1185">Reference proteome</keyword>
<dbReference type="EMBL" id="JAVLET010000003">
    <property type="protein sequence ID" value="KAL0472680.1"/>
    <property type="molecule type" value="Genomic_DNA"/>
</dbReference>
<sequence>DKTSGKIYCISVRDRSLVIDYKLMPIDKEGCHNIFISVDRFFKRLKYILCRDTVTARQTVEIYH</sequence>